<name>A0AAW1Q593_9CHLO</name>
<reference evidence="2 3" key="1">
    <citation type="journal article" date="2024" name="Nat. Commun.">
        <title>Phylogenomics reveals the evolutionary origins of lichenization in chlorophyte algae.</title>
        <authorList>
            <person name="Puginier C."/>
            <person name="Libourel C."/>
            <person name="Otte J."/>
            <person name="Skaloud P."/>
            <person name="Haon M."/>
            <person name="Grisel S."/>
            <person name="Petersen M."/>
            <person name="Berrin J.G."/>
            <person name="Delaux P.M."/>
            <person name="Dal Grande F."/>
            <person name="Keller J."/>
        </authorList>
    </citation>
    <scope>NUCLEOTIDE SEQUENCE [LARGE SCALE GENOMIC DNA]</scope>
    <source>
        <strain evidence="2 3">SAG 2043</strain>
    </source>
</reference>
<sequence length="171" mass="18107">MTQGLLRKAQAAMPTKTALLAQARFEALLQGARLEQRRSALQMAIQRHILDKLHVSVDDLEALVRALGKEPPELQALAAMQLIARSHLNLPGSFHAGSAAAEWADRAPARGTGAARPKQAARGEAREIHQRQATSAPERASQLGSANQASTSGQEAIIDAEGCAAPETQPA</sequence>
<accession>A0AAW1Q593</accession>
<gene>
    <name evidence="2" type="ORF">WJX72_005580</name>
</gene>
<feature type="region of interest" description="Disordered" evidence="1">
    <location>
        <begin position="100"/>
        <end position="171"/>
    </location>
</feature>
<dbReference type="EMBL" id="JALJOR010000006">
    <property type="protein sequence ID" value="KAK9815547.1"/>
    <property type="molecule type" value="Genomic_DNA"/>
</dbReference>
<feature type="compositionally biased region" description="Polar residues" evidence="1">
    <location>
        <begin position="142"/>
        <end position="154"/>
    </location>
</feature>
<keyword evidence="3" id="KW-1185">Reference proteome</keyword>
<evidence type="ECO:0000313" key="3">
    <source>
        <dbReference type="Proteomes" id="UP001489004"/>
    </source>
</evidence>
<proteinExistence type="predicted"/>
<evidence type="ECO:0000256" key="1">
    <source>
        <dbReference type="SAM" id="MobiDB-lite"/>
    </source>
</evidence>
<organism evidence="2 3">
    <name type="scientific">[Myrmecia] bisecta</name>
    <dbReference type="NCBI Taxonomy" id="41462"/>
    <lineage>
        <taxon>Eukaryota</taxon>
        <taxon>Viridiplantae</taxon>
        <taxon>Chlorophyta</taxon>
        <taxon>core chlorophytes</taxon>
        <taxon>Trebouxiophyceae</taxon>
        <taxon>Trebouxiales</taxon>
        <taxon>Trebouxiaceae</taxon>
        <taxon>Myrmecia</taxon>
    </lineage>
</organism>
<dbReference type="AlphaFoldDB" id="A0AAW1Q593"/>
<feature type="compositionally biased region" description="Basic and acidic residues" evidence="1">
    <location>
        <begin position="121"/>
        <end position="130"/>
    </location>
</feature>
<evidence type="ECO:0000313" key="2">
    <source>
        <dbReference type="EMBL" id="KAK9815547.1"/>
    </source>
</evidence>
<comment type="caution">
    <text evidence="2">The sequence shown here is derived from an EMBL/GenBank/DDBJ whole genome shotgun (WGS) entry which is preliminary data.</text>
</comment>
<protein>
    <submittedName>
        <fullName evidence="2">Uncharacterized protein</fullName>
    </submittedName>
</protein>
<dbReference type="Proteomes" id="UP001489004">
    <property type="component" value="Unassembled WGS sequence"/>
</dbReference>